<dbReference type="SUPFAM" id="SSF89562">
    <property type="entry name" value="RraA-like"/>
    <property type="match status" value="1"/>
</dbReference>
<feature type="binding site" evidence="1">
    <location>
        <position position="134"/>
    </location>
    <ligand>
        <name>substrate</name>
    </ligand>
</feature>
<dbReference type="Gene3D" id="3.50.30.40">
    <property type="entry name" value="Ribonuclease E inhibitor RraA/RraA-like"/>
    <property type="match status" value="1"/>
</dbReference>
<evidence type="ECO:0000313" key="3">
    <source>
        <dbReference type="Proteomes" id="UP000193623"/>
    </source>
</evidence>
<keyword evidence="3" id="KW-1185">Reference proteome</keyword>
<organism evidence="2 3">
    <name type="scientific">Pseudooctadecabacter jejudonensis</name>
    <dbReference type="NCBI Taxonomy" id="1391910"/>
    <lineage>
        <taxon>Bacteria</taxon>
        <taxon>Pseudomonadati</taxon>
        <taxon>Pseudomonadota</taxon>
        <taxon>Alphaproteobacteria</taxon>
        <taxon>Rhodobacterales</taxon>
        <taxon>Paracoccaceae</taxon>
        <taxon>Pseudooctadecabacter</taxon>
    </lineage>
</organism>
<protein>
    <recommendedName>
        <fullName evidence="4">4-hydroxy-4-methyl-2-oxoglutarate aldolase</fullName>
    </recommendedName>
</protein>
<proteinExistence type="predicted"/>
<dbReference type="RefSeq" id="WP_407691749.1">
    <property type="nucleotide sequence ID" value="NZ_FWFT01000004.1"/>
</dbReference>
<dbReference type="Pfam" id="PF03737">
    <property type="entry name" value="RraA-like"/>
    <property type="match status" value="1"/>
</dbReference>
<dbReference type="GO" id="GO:0046872">
    <property type="term" value="F:metal ion binding"/>
    <property type="evidence" value="ECO:0007669"/>
    <property type="project" value="UniProtKB-KW"/>
</dbReference>
<name>A0A1Y5T0G5_9RHOB</name>
<reference evidence="2 3" key="1">
    <citation type="submission" date="2017-03" db="EMBL/GenBank/DDBJ databases">
        <authorList>
            <person name="Afonso C.L."/>
            <person name="Miller P.J."/>
            <person name="Scott M.A."/>
            <person name="Spackman E."/>
            <person name="Goraichik I."/>
            <person name="Dimitrov K.M."/>
            <person name="Suarez D.L."/>
            <person name="Swayne D.E."/>
        </authorList>
    </citation>
    <scope>NUCLEOTIDE SEQUENCE [LARGE SCALE GENOMIC DNA]</scope>
    <source>
        <strain evidence="2 3">CECT 8397</strain>
    </source>
</reference>
<evidence type="ECO:0000256" key="1">
    <source>
        <dbReference type="PIRSR" id="PIRSR605493-1"/>
    </source>
</evidence>
<keyword evidence="1" id="KW-0479">Metal-binding</keyword>
<evidence type="ECO:0000313" key="2">
    <source>
        <dbReference type="EMBL" id="SLN51263.1"/>
    </source>
</evidence>
<dbReference type="InterPro" id="IPR036704">
    <property type="entry name" value="RraA/RraA-like_sf"/>
</dbReference>
<feature type="binding site" evidence="1">
    <location>
        <position position="135"/>
    </location>
    <ligand>
        <name>Mg(2+)</name>
        <dbReference type="ChEBI" id="CHEBI:18420"/>
    </ligand>
</feature>
<evidence type="ECO:0008006" key="4">
    <source>
        <dbReference type="Google" id="ProtNLM"/>
    </source>
</evidence>
<keyword evidence="1" id="KW-0460">Magnesium</keyword>
<dbReference type="AlphaFoldDB" id="A0A1Y5T0G5"/>
<dbReference type="Proteomes" id="UP000193623">
    <property type="component" value="Unassembled WGS sequence"/>
</dbReference>
<sequence length="237" mass="25454">MNAPLDLDPLIARLRSCDTPTVCNAIEVAQGRRGFDGFTHATMQWSGPVDARIVGFARTAKIAGRVPPSEPTDVIRARRMEYFRAMAAGPRPAVAIVEDEDGEAAIGAWWGEVHAQVHSKVFGLQGAVTNGVMRDLGDMPNDFPVLAGKIGPSHGFVHVRDIGTPVTVFGMQVSEGDLVHADRHGAVAIPPEVLPKLNAALDVLFTSEEIVLGPIRDGTVTLAEFEALWADFEKART</sequence>
<gene>
    <name evidence="2" type="ORF">PSJ8397_02681</name>
</gene>
<dbReference type="EMBL" id="FWFT01000004">
    <property type="protein sequence ID" value="SLN51263.1"/>
    <property type="molecule type" value="Genomic_DNA"/>
</dbReference>
<accession>A0A1Y5T0G5</accession>
<dbReference type="InterPro" id="IPR005493">
    <property type="entry name" value="RraA/RraA-like"/>
</dbReference>
<comment type="cofactor">
    <cofactor evidence="1">
        <name>Mg(2+)</name>
        <dbReference type="ChEBI" id="CHEBI:18420"/>
    </cofactor>
</comment>